<dbReference type="GO" id="GO:0005576">
    <property type="term" value="C:extracellular region"/>
    <property type="evidence" value="ECO:0007669"/>
    <property type="project" value="UniProtKB-SubCell"/>
</dbReference>
<dbReference type="InterPro" id="IPR050557">
    <property type="entry name" value="RTX_toxin/Mannuronan_C5-epim"/>
</dbReference>
<dbReference type="PANTHER" id="PTHR38340">
    <property type="entry name" value="S-LAYER PROTEIN"/>
    <property type="match status" value="1"/>
</dbReference>
<dbReference type="PROSITE" id="PS00330">
    <property type="entry name" value="HEMOLYSIN_CALCIUM"/>
    <property type="match status" value="1"/>
</dbReference>
<dbReference type="Gene3D" id="2.150.10.10">
    <property type="entry name" value="Serralysin-like metalloprotease, C-terminal"/>
    <property type="match status" value="2"/>
</dbReference>
<dbReference type="InterPro" id="IPR018511">
    <property type="entry name" value="Hemolysin-typ_Ca-bd_CS"/>
</dbReference>
<accession>A0A1H2CRC2</accession>
<evidence type="ECO:0000313" key="5">
    <source>
        <dbReference type="Proteomes" id="UP000198688"/>
    </source>
</evidence>
<keyword evidence="2" id="KW-0964">Secreted</keyword>
<evidence type="ECO:0000256" key="2">
    <source>
        <dbReference type="ARBA" id="ARBA00022525"/>
    </source>
</evidence>
<dbReference type="GO" id="GO:0005509">
    <property type="term" value="F:calcium ion binding"/>
    <property type="evidence" value="ECO:0007669"/>
    <property type="project" value="InterPro"/>
</dbReference>
<feature type="signal peptide" evidence="3">
    <location>
        <begin position="1"/>
        <end position="31"/>
    </location>
</feature>
<dbReference type="PANTHER" id="PTHR38340:SF1">
    <property type="entry name" value="S-LAYER PROTEIN"/>
    <property type="match status" value="1"/>
</dbReference>
<dbReference type="InterPro" id="IPR001343">
    <property type="entry name" value="Hemolysn_Ca-bd"/>
</dbReference>
<gene>
    <name evidence="4" type="ORF">SAMN04489716_6575</name>
</gene>
<dbReference type="InterPro" id="IPR011049">
    <property type="entry name" value="Serralysin-like_metalloprot_C"/>
</dbReference>
<sequence>MILINRRALALIGATAAAIGSTALISAPAQAAAAGTVRTVGASQVQFIAAAGQANGVTITVAGKVVTIDDKVALKAGTGCKAVAGDKTRVTCTLTGNLASLNVKLGDKNDWVKNKTTAKLAASGSAGNDTLYGGRANDTLYGGAGADKIYGGAGDDEITAGAGNDKVWGQAGGDFIMAGAGNDVVSAGAGLDAVLGWSGNDTLLGGAGHDLLIGESINDDYTASGSAKAKDKIFGGTGIDLGLALKGAKYSGVEAKTYQKWINLLEKSGVSSLSGIAKLG</sequence>
<feature type="chain" id="PRO_5039179497" evidence="3">
    <location>
        <begin position="32"/>
        <end position="280"/>
    </location>
</feature>
<organism evidence="4 5">
    <name type="scientific">Actinoplanes derwentensis</name>
    <dbReference type="NCBI Taxonomy" id="113562"/>
    <lineage>
        <taxon>Bacteria</taxon>
        <taxon>Bacillati</taxon>
        <taxon>Actinomycetota</taxon>
        <taxon>Actinomycetes</taxon>
        <taxon>Micromonosporales</taxon>
        <taxon>Micromonosporaceae</taxon>
        <taxon>Actinoplanes</taxon>
    </lineage>
</organism>
<name>A0A1H2CRC2_9ACTN</name>
<comment type="subcellular location">
    <subcellularLocation>
        <location evidence="1">Secreted</location>
    </subcellularLocation>
</comment>
<dbReference type="SUPFAM" id="SSF51120">
    <property type="entry name" value="beta-Roll"/>
    <property type="match status" value="1"/>
</dbReference>
<reference evidence="4 5" key="1">
    <citation type="submission" date="2016-10" db="EMBL/GenBank/DDBJ databases">
        <authorList>
            <person name="de Groot N.N."/>
        </authorList>
    </citation>
    <scope>NUCLEOTIDE SEQUENCE [LARGE SCALE GENOMIC DNA]</scope>
    <source>
        <strain evidence="4 5">DSM 43941</strain>
    </source>
</reference>
<evidence type="ECO:0000256" key="3">
    <source>
        <dbReference type="SAM" id="SignalP"/>
    </source>
</evidence>
<dbReference type="Pfam" id="PF00353">
    <property type="entry name" value="HemolysinCabind"/>
    <property type="match status" value="2"/>
</dbReference>
<dbReference type="OrthoDB" id="3281695at2"/>
<dbReference type="Proteomes" id="UP000198688">
    <property type="component" value="Chromosome I"/>
</dbReference>
<proteinExistence type="predicted"/>
<dbReference type="EMBL" id="LT629758">
    <property type="protein sequence ID" value="SDT73100.1"/>
    <property type="molecule type" value="Genomic_DNA"/>
</dbReference>
<evidence type="ECO:0000256" key="1">
    <source>
        <dbReference type="ARBA" id="ARBA00004613"/>
    </source>
</evidence>
<dbReference type="STRING" id="113562.SAMN04489716_6575"/>
<evidence type="ECO:0000313" key="4">
    <source>
        <dbReference type="EMBL" id="SDT73100.1"/>
    </source>
</evidence>
<keyword evidence="5" id="KW-1185">Reference proteome</keyword>
<keyword evidence="3" id="KW-0732">Signal</keyword>
<dbReference type="RefSeq" id="WP_092549870.1">
    <property type="nucleotide sequence ID" value="NZ_BOMJ01000023.1"/>
</dbReference>
<protein>
    <submittedName>
        <fullName evidence="4">Hemolysin-type calcium-binding repeat-containing protein</fullName>
    </submittedName>
</protein>
<dbReference type="AlphaFoldDB" id="A0A1H2CRC2"/>
<dbReference type="PRINTS" id="PR00313">
    <property type="entry name" value="CABNDNGRPT"/>
</dbReference>